<dbReference type="Proteomes" id="UP001055811">
    <property type="component" value="Linkage Group LG07"/>
</dbReference>
<sequence length="73" mass="8294">MAKSSRQKWLEATSTKTMNFQITKSYVAYWNIQFSISYNDSSEVGVLGSGSLTSESLTRASSNWLMMNKETRK</sequence>
<protein>
    <submittedName>
        <fullName evidence="1">Uncharacterized protein</fullName>
    </submittedName>
</protein>
<dbReference type="EMBL" id="CM042015">
    <property type="protein sequence ID" value="KAI3710946.1"/>
    <property type="molecule type" value="Genomic_DNA"/>
</dbReference>
<evidence type="ECO:0000313" key="2">
    <source>
        <dbReference type="Proteomes" id="UP001055811"/>
    </source>
</evidence>
<name>A0ACB9ALV3_CICIN</name>
<reference evidence="1 2" key="2">
    <citation type="journal article" date="2022" name="Mol. Ecol. Resour.">
        <title>The genomes of chicory, endive, great burdock and yacon provide insights into Asteraceae paleo-polyploidization history and plant inulin production.</title>
        <authorList>
            <person name="Fan W."/>
            <person name="Wang S."/>
            <person name="Wang H."/>
            <person name="Wang A."/>
            <person name="Jiang F."/>
            <person name="Liu H."/>
            <person name="Zhao H."/>
            <person name="Xu D."/>
            <person name="Zhang Y."/>
        </authorList>
    </citation>
    <scope>NUCLEOTIDE SEQUENCE [LARGE SCALE GENOMIC DNA]</scope>
    <source>
        <strain evidence="2">cv. Punajuju</strain>
        <tissue evidence="1">Leaves</tissue>
    </source>
</reference>
<gene>
    <name evidence="1" type="ORF">L2E82_40745</name>
</gene>
<reference evidence="2" key="1">
    <citation type="journal article" date="2022" name="Mol. Ecol. Resour.">
        <title>The genomes of chicory, endive, great burdock and yacon provide insights into Asteraceae palaeo-polyploidization history and plant inulin production.</title>
        <authorList>
            <person name="Fan W."/>
            <person name="Wang S."/>
            <person name="Wang H."/>
            <person name="Wang A."/>
            <person name="Jiang F."/>
            <person name="Liu H."/>
            <person name="Zhao H."/>
            <person name="Xu D."/>
            <person name="Zhang Y."/>
        </authorList>
    </citation>
    <scope>NUCLEOTIDE SEQUENCE [LARGE SCALE GENOMIC DNA]</scope>
    <source>
        <strain evidence="2">cv. Punajuju</strain>
    </source>
</reference>
<comment type="caution">
    <text evidence="1">The sequence shown here is derived from an EMBL/GenBank/DDBJ whole genome shotgun (WGS) entry which is preliminary data.</text>
</comment>
<proteinExistence type="predicted"/>
<evidence type="ECO:0000313" key="1">
    <source>
        <dbReference type="EMBL" id="KAI3710946.1"/>
    </source>
</evidence>
<accession>A0ACB9ALV3</accession>
<keyword evidence="2" id="KW-1185">Reference proteome</keyword>
<organism evidence="1 2">
    <name type="scientific">Cichorium intybus</name>
    <name type="common">Chicory</name>
    <dbReference type="NCBI Taxonomy" id="13427"/>
    <lineage>
        <taxon>Eukaryota</taxon>
        <taxon>Viridiplantae</taxon>
        <taxon>Streptophyta</taxon>
        <taxon>Embryophyta</taxon>
        <taxon>Tracheophyta</taxon>
        <taxon>Spermatophyta</taxon>
        <taxon>Magnoliopsida</taxon>
        <taxon>eudicotyledons</taxon>
        <taxon>Gunneridae</taxon>
        <taxon>Pentapetalae</taxon>
        <taxon>asterids</taxon>
        <taxon>campanulids</taxon>
        <taxon>Asterales</taxon>
        <taxon>Asteraceae</taxon>
        <taxon>Cichorioideae</taxon>
        <taxon>Cichorieae</taxon>
        <taxon>Cichoriinae</taxon>
        <taxon>Cichorium</taxon>
    </lineage>
</organism>